<gene>
    <name evidence="1" type="primary">69</name>
    <name evidence="1" type="ORF">PBI_ANDREW_69</name>
</gene>
<evidence type="ECO:0000313" key="1">
    <source>
        <dbReference type="EMBL" id="AYN56881.1"/>
    </source>
</evidence>
<dbReference type="GeneID" id="55006980"/>
<proteinExistence type="predicted"/>
<accession>A0A3G2KD72</accession>
<dbReference type="EMBL" id="MH834595">
    <property type="protein sequence ID" value="AYN56881.1"/>
    <property type="molecule type" value="Genomic_DNA"/>
</dbReference>
<protein>
    <submittedName>
        <fullName evidence="1">Uncharacterized protein</fullName>
    </submittedName>
</protein>
<sequence length="57" mass="6227">MPVIRGAVLRLLERARQIQEQDASVSAAFRAGLRVGAAHPEVVAWLDATKEEEQDNG</sequence>
<dbReference type="KEGG" id="vg:55006980"/>
<organism evidence="1 2">
    <name type="scientific">Arthrobacter phage Andrew</name>
    <dbReference type="NCBI Taxonomy" id="2419946"/>
    <lineage>
        <taxon>Viruses</taxon>
        <taxon>Duplodnaviria</taxon>
        <taxon>Heunggongvirae</taxon>
        <taxon>Uroviricota</taxon>
        <taxon>Caudoviricetes</taxon>
        <taxon>Andrewvirus</taxon>
        <taxon>Andrewvirus andrew</taxon>
    </lineage>
</organism>
<keyword evidence="2" id="KW-1185">Reference proteome</keyword>
<reference evidence="1 2" key="1">
    <citation type="submission" date="2018-09" db="EMBL/GenBank/DDBJ databases">
        <authorList>
            <person name="Rimple P.A."/>
            <person name="Stoner T.H."/>
            <person name="Garlena R.A."/>
            <person name="Russell D.A."/>
            <person name="Pope W.H."/>
            <person name="Jacobs-Sera D."/>
            <person name="Hatfull G.F."/>
        </authorList>
    </citation>
    <scope>NUCLEOTIDE SEQUENCE [LARGE SCALE GENOMIC DNA]</scope>
</reference>
<name>A0A3G2KD72_9CAUD</name>
<dbReference type="RefSeq" id="YP_009815755.1">
    <property type="nucleotide sequence ID" value="NC_048098.1"/>
</dbReference>
<dbReference type="Proteomes" id="UP000274668">
    <property type="component" value="Segment"/>
</dbReference>
<evidence type="ECO:0000313" key="2">
    <source>
        <dbReference type="Proteomes" id="UP000274668"/>
    </source>
</evidence>